<proteinExistence type="predicted"/>
<gene>
    <name evidence="1" type="ORF">AMATHDRAFT_9478</name>
</gene>
<dbReference type="Proteomes" id="UP000242287">
    <property type="component" value="Unassembled WGS sequence"/>
</dbReference>
<evidence type="ECO:0000313" key="1">
    <source>
        <dbReference type="EMBL" id="PFH45328.1"/>
    </source>
</evidence>
<organism evidence="1 2">
    <name type="scientific">Amanita thiersii Skay4041</name>
    <dbReference type="NCBI Taxonomy" id="703135"/>
    <lineage>
        <taxon>Eukaryota</taxon>
        <taxon>Fungi</taxon>
        <taxon>Dikarya</taxon>
        <taxon>Basidiomycota</taxon>
        <taxon>Agaricomycotina</taxon>
        <taxon>Agaricomycetes</taxon>
        <taxon>Agaricomycetidae</taxon>
        <taxon>Agaricales</taxon>
        <taxon>Pluteineae</taxon>
        <taxon>Amanitaceae</taxon>
        <taxon>Amanita</taxon>
    </lineage>
</organism>
<dbReference type="EMBL" id="KZ302433">
    <property type="protein sequence ID" value="PFH45328.1"/>
    <property type="molecule type" value="Genomic_DNA"/>
</dbReference>
<dbReference type="AlphaFoldDB" id="A0A2A9N7C8"/>
<accession>A0A2A9N7C8</accession>
<reference evidence="1 2" key="1">
    <citation type="submission" date="2014-02" db="EMBL/GenBank/DDBJ databases">
        <title>Transposable element dynamics among asymbiotic and ectomycorrhizal Amanita fungi.</title>
        <authorList>
            <consortium name="DOE Joint Genome Institute"/>
            <person name="Hess J."/>
            <person name="Skrede I."/>
            <person name="Wolfe B."/>
            <person name="LaButti K."/>
            <person name="Ohm R.A."/>
            <person name="Grigoriev I.V."/>
            <person name="Pringle A."/>
        </authorList>
    </citation>
    <scope>NUCLEOTIDE SEQUENCE [LARGE SCALE GENOMIC DNA]</scope>
    <source>
        <strain evidence="1 2">SKay4041</strain>
    </source>
</reference>
<sequence length="69" mass="7449">MLAALRKVKIFCLNQLDQEAGGDILQEVLQEQSGSDGLNEPISGGFQNWNLEVVVGVNIEGRHTSGLVL</sequence>
<evidence type="ECO:0000313" key="2">
    <source>
        <dbReference type="Proteomes" id="UP000242287"/>
    </source>
</evidence>
<name>A0A2A9N7C8_9AGAR</name>
<protein>
    <submittedName>
        <fullName evidence="1">Uncharacterized protein</fullName>
    </submittedName>
</protein>
<keyword evidence="2" id="KW-1185">Reference proteome</keyword>